<name>A0A821PGQ9_9BILA</name>
<dbReference type="Proteomes" id="UP000663838">
    <property type="component" value="Unassembled WGS sequence"/>
</dbReference>
<evidence type="ECO:0000313" key="4">
    <source>
        <dbReference type="EMBL" id="CAF4273585.1"/>
    </source>
</evidence>
<evidence type="ECO:0000313" key="5">
    <source>
        <dbReference type="EMBL" id="CAF4526660.1"/>
    </source>
</evidence>
<dbReference type="Proteomes" id="UP000663873">
    <property type="component" value="Unassembled WGS sequence"/>
</dbReference>
<keyword evidence="2" id="KW-1133">Transmembrane helix</keyword>
<evidence type="ECO:0000256" key="2">
    <source>
        <dbReference type="SAM" id="Phobius"/>
    </source>
</evidence>
<feature type="transmembrane region" description="Helical" evidence="2">
    <location>
        <begin position="188"/>
        <end position="207"/>
    </location>
</feature>
<sequence length="498" mass="57782">MIRRIQYYHAPCQRRSSALPCFYDKKHFCFCYDYHPQRLANCLDFNHKIRHNCLGQSSCESGAQCFQDNPMCVCPTYFYGRLCQFSSNCFGLSLDGILGYHILPHISIVHQPIVVKISIMSTIVLTMTGLIDGILSVITFRNKTLWCVGSGIYLFATSITTLLTTIVFALKFWILVVAQMAFKMKRSFLHFSAFRLIVFFKFASTWVDDYSVSQEKREKYEYRSLLSTMFIISMVVLLDTHNDIAILTPVTSPEFYNQKYDRKQFNRNDSMANSFGVKSDYLQGVDCLNLSSRMVENKTETLNSSIVREFTEQHMSGFWKDVDCKYENVPKCPRNFTSECLHELLGSVTNLHVHIDSDQALYYSYEFIRQLKYEDPNLNVEISLDKKISDKPFIGIMCLIFECNQHYVLVYSKLEGFLSYVSACKSIEEITVRVESSVAFEYAISQGRPVQWHQNLSFVYMTAYQDLSIREVQDNLLKLNLQDLNFITKSLLAQPLWD</sequence>
<comment type="caution">
    <text evidence="6">The sequence shown here is derived from an EMBL/GenBank/DDBJ whole genome shotgun (WGS) entry which is preliminary data.</text>
</comment>
<accession>A0A821PGQ9</accession>
<keyword evidence="2" id="KW-0472">Membrane</keyword>
<keyword evidence="8" id="KW-1185">Reference proteome</keyword>
<proteinExistence type="predicted"/>
<dbReference type="EMBL" id="CAJOBP010001311">
    <property type="protein sequence ID" value="CAF4273585.1"/>
    <property type="molecule type" value="Genomic_DNA"/>
</dbReference>
<evidence type="ECO:0000256" key="1">
    <source>
        <dbReference type="PROSITE-ProRule" id="PRU00076"/>
    </source>
</evidence>
<evidence type="ECO:0000259" key="3">
    <source>
        <dbReference type="PROSITE" id="PS50026"/>
    </source>
</evidence>
<protein>
    <recommendedName>
        <fullName evidence="3">EGF-like domain-containing protein</fullName>
    </recommendedName>
</protein>
<feature type="disulfide bond" evidence="1">
    <location>
        <begin position="74"/>
        <end position="83"/>
    </location>
</feature>
<keyword evidence="2" id="KW-0812">Transmembrane</keyword>
<dbReference type="Proteomes" id="UP000663862">
    <property type="component" value="Unassembled WGS sequence"/>
</dbReference>
<keyword evidence="1" id="KW-1015">Disulfide bond</keyword>
<feature type="domain" description="EGF-like" evidence="3">
    <location>
        <begin position="49"/>
        <end position="84"/>
    </location>
</feature>
<dbReference type="PROSITE" id="PS00022">
    <property type="entry name" value="EGF_1"/>
    <property type="match status" value="1"/>
</dbReference>
<gene>
    <name evidence="6" type="ORF">TOA249_LOCUS23758</name>
    <name evidence="5" type="ORF">TSG867_LOCUS22965</name>
    <name evidence="4" type="ORF">UJA718_LOCUS10943</name>
</gene>
<keyword evidence="1" id="KW-0245">EGF-like domain</keyword>
<dbReference type="EMBL" id="CAJOBS010002323">
    <property type="protein sequence ID" value="CAF4807455.1"/>
    <property type="molecule type" value="Genomic_DNA"/>
</dbReference>
<evidence type="ECO:0000313" key="7">
    <source>
        <dbReference type="Proteomes" id="UP000663838"/>
    </source>
</evidence>
<evidence type="ECO:0000313" key="8">
    <source>
        <dbReference type="Proteomes" id="UP000663873"/>
    </source>
</evidence>
<dbReference type="EMBL" id="CAJOBQ010001927">
    <property type="protein sequence ID" value="CAF4526660.1"/>
    <property type="molecule type" value="Genomic_DNA"/>
</dbReference>
<dbReference type="AlphaFoldDB" id="A0A821PGQ9"/>
<reference evidence="6" key="1">
    <citation type="submission" date="2021-02" db="EMBL/GenBank/DDBJ databases">
        <authorList>
            <person name="Nowell W R."/>
        </authorList>
    </citation>
    <scope>NUCLEOTIDE SEQUENCE</scope>
</reference>
<evidence type="ECO:0000313" key="6">
    <source>
        <dbReference type="EMBL" id="CAF4807455.1"/>
    </source>
</evidence>
<organism evidence="6 7">
    <name type="scientific">Rotaria socialis</name>
    <dbReference type="NCBI Taxonomy" id="392032"/>
    <lineage>
        <taxon>Eukaryota</taxon>
        <taxon>Metazoa</taxon>
        <taxon>Spiralia</taxon>
        <taxon>Gnathifera</taxon>
        <taxon>Rotifera</taxon>
        <taxon>Eurotatoria</taxon>
        <taxon>Bdelloidea</taxon>
        <taxon>Philodinida</taxon>
        <taxon>Philodinidae</taxon>
        <taxon>Rotaria</taxon>
    </lineage>
</organism>
<feature type="transmembrane region" description="Helical" evidence="2">
    <location>
        <begin position="152"/>
        <end position="176"/>
    </location>
</feature>
<feature type="transmembrane region" description="Helical" evidence="2">
    <location>
        <begin position="117"/>
        <end position="140"/>
    </location>
</feature>
<dbReference type="InterPro" id="IPR000742">
    <property type="entry name" value="EGF"/>
</dbReference>
<dbReference type="PROSITE" id="PS50026">
    <property type="entry name" value="EGF_3"/>
    <property type="match status" value="1"/>
</dbReference>
<comment type="caution">
    <text evidence="1">Lacks conserved residue(s) required for the propagation of feature annotation.</text>
</comment>